<evidence type="ECO:0000256" key="1">
    <source>
        <dbReference type="PIRSR" id="PIRSR005962-1"/>
    </source>
</evidence>
<dbReference type="EMBL" id="JAFFGU010000002">
    <property type="protein sequence ID" value="MBM7277543.1"/>
    <property type="molecule type" value="Genomic_DNA"/>
</dbReference>
<dbReference type="SUPFAM" id="SSF53187">
    <property type="entry name" value="Zn-dependent exopeptidases"/>
    <property type="match status" value="1"/>
</dbReference>
<dbReference type="SUPFAM" id="SSF55031">
    <property type="entry name" value="Bacterial exopeptidase dimerisation domain"/>
    <property type="match status" value="1"/>
</dbReference>
<name>A0AAW4G372_GORRU</name>
<dbReference type="PANTHER" id="PTHR11014:SF63">
    <property type="entry name" value="METALLOPEPTIDASE, PUTATIVE (AFU_ORTHOLOGUE AFUA_6G09600)-RELATED"/>
    <property type="match status" value="1"/>
</dbReference>
<dbReference type="RefSeq" id="WP_143932696.1">
    <property type="nucleotide sequence ID" value="NZ_CP059694.1"/>
</dbReference>
<feature type="binding site" evidence="1">
    <location>
        <position position="370"/>
    </location>
    <ligand>
        <name>Mn(2+)</name>
        <dbReference type="ChEBI" id="CHEBI:29035"/>
        <label>2</label>
    </ligand>
</feature>
<feature type="binding site" evidence="1">
    <location>
        <position position="173"/>
    </location>
    <ligand>
        <name>Mn(2+)</name>
        <dbReference type="ChEBI" id="CHEBI:29035"/>
        <label>1</label>
    </ligand>
</feature>
<feature type="binding site" evidence="1">
    <location>
        <position position="115"/>
    </location>
    <ligand>
        <name>Mn(2+)</name>
        <dbReference type="ChEBI" id="CHEBI:29035"/>
        <label>2</label>
    </ligand>
</feature>
<dbReference type="GO" id="GO:0016787">
    <property type="term" value="F:hydrolase activity"/>
    <property type="evidence" value="ECO:0007669"/>
    <property type="project" value="InterPro"/>
</dbReference>
<dbReference type="Proteomes" id="UP001195196">
    <property type="component" value="Unassembled WGS sequence"/>
</dbReference>
<dbReference type="PANTHER" id="PTHR11014">
    <property type="entry name" value="PEPTIDASE M20 FAMILY MEMBER"/>
    <property type="match status" value="1"/>
</dbReference>
<keyword evidence="1" id="KW-0464">Manganese</keyword>
<evidence type="ECO:0000313" key="3">
    <source>
        <dbReference type="Proteomes" id="UP001195196"/>
    </source>
</evidence>
<reference evidence="2" key="1">
    <citation type="submission" date="2021-02" db="EMBL/GenBank/DDBJ databases">
        <title>Taxonomy, biology and ecology of Rhodococcus bacteria occurring in California pistachio and other woody hosts as revealed by genome sequence analyses.</title>
        <authorList>
            <person name="Riely B."/>
            <person name="Gai Y."/>
        </authorList>
    </citation>
    <scope>NUCLEOTIDE SEQUENCE</scope>
    <source>
        <strain evidence="2">BP-295</strain>
    </source>
</reference>
<dbReference type="NCBIfam" id="TIGR01891">
    <property type="entry name" value="amidohydrolases"/>
    <property type="match status" value="1"/>
</dbReference>
<proteinExistence type="predicted"/>
<dbReference type="InterPro" id="IPR002933">
    <property type="entry name" value="Peptidase_M20"/>
</dbReference>
<protein>
    <submittedName>
        <fullName evidence="2">Amidohydrolase</fullName>
    </submittedName>
</protein>
<accession>A0AAW4G372</accession>
<gene>
    <name evidence="2" type="ORF">JTZ10_07185</name>
</gene>
<dbReference type="PIRSF" id="PIRSF005962">
    <property type="entry name" value="Pept_M20D_amidohydro"/>
    <property type="match status" value="1"/>
</dbReference>
<keyword evidence="1" id="KW-0479">Metal-binding</keyword>
<dbReference type="AlphaFoldDB" id="A0AAW4G372"/>
<dbReference type="Gene3D" id="3.40.630.10">
    <property type="entry name" value="Zn peptidases"/>
    <property type="match status" value="1"/>
</dbReference>
<comment type="caution">
    <text evidence="2">The sequence shown here is derived from an EMBL/GenBank/DDBJ whole genome shotgun (WGS) entry which is preliminary data.</text>
</comment>
<feature type="binding site" evidence="1">
    <location>
        <position position="148"/>
    </location>
    <ligand>
        <name>Mn(2+)</name>
        <dbReference type="ChEBI" id="CHEBI:29035"/>
        <label>2</label>
    </ligand>
</feature>
<comment type="cofactor">
    <cofactor evidence="1">
        <name>Mn(2+)</name>
        <dbReference type="ChEBI" id="CHEBI:29035"/>
    </cofactor>
    <text evidence="1">The Mn(2+) ion enhances activity.</text>
</comment>
<evidence type="ECO:0000313" key="2">
    <source>
        <dbReference type="EMBL" id="MBM7277543.1"/>
    </source>
</evidence>
<feature type="binding site" evidence="1">
    <location>
        <position position="113"/>
    </location>
    <ligand>
        <name>Mn(2+)</name>
        <dbReference type="ChEBI" id="CHEBI:29035"/>
        <label>2</label>
    </ligand>
</feature>
<organism evidence="2 3">
    <name type="scientific">Gordonia rubripertincta</name>
    <name type="common">Rhodococcus corallinus</name>
    <dbReference type="NCBI Taxonomy" id="36822"/>
    <lineage>
        <taxon>Bacteria</taxon>
        <taxon>Bacillati</taxon>
        <taxon>Actinomycetota</taxon>
        <taxon>Actinomycetes</taxon>
        <taxon>Mycobacteriales</taxon>
        <taxon>Gordoniaceae</taxon>
        <taxon>Gordonia</taxon>
    </lineage>
</organism>
<dbReference type="Pfam" id="PF01546">
    <property type="entry name" value="Peptidase_M20"/>
    <property type="match status" value="1"/>
</dbReference>
<sequence length="411" mass="42588">MTGVSADGLPDASKIIDAWLDANGPALVAWRRDIHAHPELSRQEVRTTELVMAELSAVGLTPRRLPLGTGVVCDLGPAGEPRIGLRADMDALPVTEHTGLPFTSTVEGASHSCGHDAHTAILIGVAKLLASAGPLPVGVRLIFQAAEEVMPGGALDAIEAGVTSGLGRIFALHCDPRLPVGTVGLRSGPLTSAADHIDLQLHSAGGHTSRPHLTGDLIYAMGTVITGLPGVLSRRVDPRSGTVMVWGAANAGSAANAIPQEGRMRGTVRTGDHGTWATLEPLVRSVVGELLAPLGVRYDLSYFRGVPPVVNDEVAVGMLERAVAAIGPDAVAATPQSPGGEDFSWYLEQVPGAMARLGVWDGFGPQVDLHAPNFDLDERALAIGVRTLAGVVLNARSAAGEPLELTPPFAP</sequence>
<dbReference type="InterPro" id="IPR017439">
    <property type="entry name" value="Amidohydrolase"/>
</dbReference>
<dbReference type="InterPro" id="IPR036264">
    <property type="entry name" value="Bact_exopeptidase_dim_dom"/>
</dbReference>
<dbReference type="GO" id="GO:0046872">
    <property type="term" value="F:metal ion binding"/>
    <property type="evidence" value="ECO:0007669"/>
    <property type="project" value="UniProtKB-KW"/>
</dbReference>
<dbReference type="Gene3D" id="3.30.70.360">
    <property type="match status" value="1"/>
</dbReference>